<dbReference type="EMBL" id="JAGYWB010000019">
    <property type="protein sequence ID" value="KAI0488933.1"/>
    <property type="molecule type" value="Genomic_DNA"/>
</dbReference>
<name>A0A8T3A8L5_DENNO</name>
<keyword evidence="5" id="KW-0029">Amino-acid transport</keyword>
<dbReference type="AlphaFoldDB" id="A0A8T3A8L5"/>
<gene>
    <name evidence="9" type="ORF">KFK09_028772</name>
</gene>
<comment type="caution">
    <text evidence="9">The sequence shown here is derived from an EMBL/GenBank/DDBJ whole genome shotgun (WGS) entry which is preliminary data.</text>
</comment>
<dbReference type="PANTHER" id="PTHR33228:SF77">
    <property type="entry name" value="PROTEIN GLUTAMINE DUMPER 2"/>
    <property type="match status" value="1"/>
</dbReference>
<dbReference type="GO" id="GO:0016020">
    <property type="term" value="C:membrane"/>
    <property type="evidence" value="ECO:0007669"/>
    <property type="project" value="UniProtKB-SubCell"/>
</dbReference>
<keyword evidence="10" id="KW-1185">Reference proteome</keyword>
<evidence type="ECO:0000256" key="2">
    <source>
        <dbReference type="ARBA" id="ARBA00009977"/>
    </source>
</evidence>
<comment type="similarity">
    <text evidence="2">Belongs to the GLUTAMINE DUMPER 1 (TC 9.B.60) family.</text>
</comment>
<evidence type="ECO:0000256" key="3">
    <source>
        <dbReference type="ARBA" id="ARBA00022448"/>
    </source>
</evidence>
<evidence type="ECO:0000256" key="7">
    <source>
        <dbReference type="ARBA" id="ARBA00023136"/>
    </source>
</evidence>
<dbReference type="GO" id="GO:0080143">
    <property type="term" value="P:regulation of amino acid export"/>
    <property type="evidence" value="ECO:0007669"/>
    <property type="project" value="InterPro"/>
</dbReference>
<dbReference type="GO" id="GO:0006865">
    <property type="term" value="P:amino acid transport"/>
    <property type="evidence" value="ECO:0007669"/>
    <property type="project" value="UniProtKB-KW"/>
</dbReference>
<evidence type="ECO:0000256" key="1">
    <source>
        <dbReference type="ARBA" id="ARBA00004167"/>
    </source>
</evidence>
<keyword evidence="3" id="KW-0813">Transport</keyword>
<evidence type="ECO:0000313" key="10">
    <source>
        <dbReference type="Proteomes" id="UP000829196"/>
    </source>
</evidence>
<keyword evidence="7 8" id="KW-0472">Membrane</keyword>
<evidence type="ECO:0000256" key="5">
    <source>
        <dbReference type="ARBA" id="ARBA00022970"/>
    </source>
</evidence>
<accession>A0A8T3A8L5</accession>
<protein>
    <submittedName>
        <fullName evidence="9">Uncharacterized protein</fullName>
    </submittedName>
</protein>
<dbReference type="Proteomes" id="UP000829196">
    <property type="component" value="Unassembled WGS sequence"/>
</dbReference>
<comment type="subcellular location">
    <subcellularLocation>
        <location evidence="1">Membrane</location>
        <topology evidence="1">Single-pass membrane protein</topology>
    </subcellularLocation>
</comment>
<proteinExistence type="inferred from homology"/>
<sequence length="107" mass="11496">MRPGRSESSTELRSPVPYLLGGIGVIVFLITLALIILICTKRNPSDTSSTSPSETAGKLPVNAGVLDIEPKIVVIMAGDEKPTFMARPFSLDHNKDSTPRTLSCMLL</sequence>
<evidence type="ECO:0000256" key="8">
    <source>
        <dbReference type="SAM" id="Phobius"/>
    </source>
</evidence>
<evidence type="ECO:0000256" key="4">
    <source>
        <dbReference type="ARBA" id="ARBA00022692"/>
    </source>
</evidence>
<evidence type="ECO:0000256" key="6">
    <source>
        <dbReference type="ARBA" id="ARBA00022989"/>
    </source>
</evidence>
<dbReference type="PANTHER" id="PTHR33228">
    <property type="entry name" value="PROTEIN GLUTAMINE DUMPER 4-RELATED"/>
    <property type="match status" value="1"/>
</dbReference>
<keyword evidence="6 8" id="KW-1133">Transmembrane helix</keyword>
<evidence type="ECO:0000313" key="9">
    <source>
        <dbReference type="EMBL" id="KAI0488933.1"/>
    </source>
</evidence>
<dbReference type="InterPro" id="IPR040359">
    <property type="entry name" value="GDU"/>
</dbReference>
<dbReference type="OrthoDB" id="770444at2759"/>
<reference evidence="9" key="1">
    <citation type="journal article" date="2022" name="Front. Genet.">
        <title>Chromosome-Scale Assembly of the Dendrobium nobile Genome Provides Insights Into the Molecular Mechanism of the Biosynthesis of the Medicinal Active Ingredient of Dendrobium.</title>
        <authorList>
            <person name="Xu Q."/>
            <person name="Niu S.-C."/>
            <person name="Li K.-L."/>
            <person name="Zheng P.-J."/>
            <person name="Zhang X.-J."/>
            <person name="Jia Y."/>
            <person name="Liu Y."/>
            <person name="Niu Y.-X."/>
            <person name="Yu L.-H."/>
            <person name="Chen D.-F."/>
            <person name="Zhang G.-Q."/>
        </authorList>
    </citation>
    <scope>NUCLEOTIDE SEQUENCE</scope>
    <source>
        <tissue evidence="9">Leaf</tissue>
    </source>
</reference>
<keyword evidence="4 8" id="KW-0812">Transmembrane</keyword>
<feature type="transmembrane region" description="Helical" evidence="8">
    <location>
        <begin position="16"/>
        <end position="39"/>
    </location>
</feature>
<dbReference type="SMR" id="A0A8T3A8L5"/>
<organism evidence="9 10">
    <name type="scientific">Dendrobium nobile</name>
    <name type="common">Orchid</name>
    <dbReference type="NCBI Taxonomy" id="94219"/>
    <lineage>
        <taxon>Eukaryota</taxon>
        <taxon>Viridiplantae</taxon>
        <taxon>Streptophyta</taxon>
        <taxon>Embryophyta</taxon>
        <taxon>Tracheophyta</taxon>
        <taxon>Spermatophyta</taxon>
        <taxon>Magnoliopsida</taxon>
        <taxon>Liliopsida</taxon>
        <taxon>Asparagales</taxon>
        <taxon>Orchidaceae</taxon>
        <taxon>Epidendroideae</taxon>
        <taxon>Malaxideae</taxon>
        <taxon>Dendrobiinae</taxon>
        <taxon>Dendrobium</taxon>
    </lineage>
</organism>